<evidence type="ECO:0000313" key="5">
    <source>
        <dbReference type="Proteomes" id="UP001224412"/>
    </source>
</evidence>
<dbReference type="InterPro" id="IPR007887">
    <property type="entry name" value="MecA_N"/>
</dbReference>
<dbReference type="Proteomes" id="UP001224412">
    <property type="component" value="Unassembled WGS sequence"/>
</dbReference>
<protein>
    <submittedName>
        <fullName evidence="4">Penicillin-binding transpeptidase domain-containing protein</fullName>
    </submittedName>
</protein>
<feature type="domain" description="NTF2-like N-terminal transpeptidase" evidence="3">
    <location>
        <begin position="28"/>
        <end position="135"/>
    </location>
</feature>
<evidence type="ECO:0000259" key="2">
    <source>
        <dbReference type="Pfam" id="PF00905"/>
    </source>
</evidence>
<dbReference type="GO" id="GO:0071972">
    <property type="term" value="F:peptidoglycan L,D-transpeptidase activity"/>
    <property type="evidence" value="ECO:0007669"/>
    <property type="project" value="TreeGrafter"/>
</dbReference>
<dbReference type="Pfam" id="PF05223">
    <property type="entry name" value="MecA_N"/>
    <property type="match status" value="1"/>
</dbReference>
<comment type="caution">
    <text evidence="4">The sequence shown here is derived from an EMBL/GenBank/DDBJ whole genome shotgun (WGS) entry which is preliminary data.</text>
</comment>
<dbReference type="InterPro" id="IPR001460">
    <property type="entry name" value="PCN-bd_Tpept"/>
</dbReference>
<dbReference type="SUPFAM" id="SSF56601">
    <property type="entry name" value="beta-lactamase/transpeptidase-like"/>
    <property type="match status" value="1"/>
</dbReference>
<dbReference type="PANTHER" id="PTHR30627:SF24">
    <property type="entry name" value="PENICILLIN-BINDING PROTEIN 4B"/>
    <property type="match status" value="1"/>
</dbReference>
<dbReference type="SUPFAM" id="SSF54427">
    <property type="entry name" value="NTF2-like"/>
    <property type="match status" value="1"/>
</dbReference>
<dbReference type="Pfam" id="PF00905">
    <property type="entry name" value="Transpeptidase"/>
    <property type="match status" value="1"/>
</dbReference>
<dbReference type="PANTHER" id="PTHR30627">
    <property type="entry name" value="PEPTIDOGLYCAN D,D-TRANSPEPTIDASE"/>
    <property type="match status" value="1"/>
</dbReference>
<dbReference type="GO" id="GO:0046677">
    <property type="term" value="P:response to antibiotic"/>
    <property type="evidence" value="ECO:0007669"/>
    <property type="project" value="InterPro"/>
</dbReference>
<sequence length="617" mass="64691">MKKTVALLVSAVISGSTLVACTPKPASADPVAQDFLDALAERDAEALSEVIDNPQSAVQAIEETFTGLQAEGLTTTLADVDVNDSIATARYSMHWNLPRDRELVYETEMTLTKASDEWTVRYKPTIIHPDLGANQHLELRAVEAARASVVSSDGVELLSPGVSHRLLVDAAQLEDPRAAAARIASAVNAASGRDTTISPLDAGELASSLESIDGIYSVGVYSADAGPTIVDDLSDIPGVRLNEEPAMVPLEKDFAPDIMSRVTRIVGDDLEGANGWKVSVVNPHGAALSDVSVHEADPAPALKIAIDYNVQRAAQDAVALRQDKQTMLVAMRPSTGEILAVAQTPAADKDGDIALNGHYPPGSVFKIITAAAGIEHQGLNPQNSVGCPGVMNIQGRTVVNYNQFSLGTVPLQRAFAASCNTTFAEMSTNLAPGELEQTGKKFGLGIDYDIPGLLTITGEIPEGETAFERTEAGYGQGLDLASPFGFALVSSTVAAGYRPVPTLIEGHETKPSEELPGPSPAAIDGLRSMMREVVVSGTAAGMQAGGTIHGKTGEAEYSGGSHAWFTGFRDDDIAFATLIVDGGGSTTAVNVSDRFFQRLDELRAGTGAYAEPGPLEE</sequence>
<dbReference type="GO" id="GO:0071555">
    <property type="term" value="P:cell wall organization"/>
    <property type="evidence" value="ECO:0007669"/>
    <property type="project" value="TreeGrafter"/>
</dbReference>
<dbReference type="InterPro" id="IPR032710">
    <property type="entry name" value="NTF2-like_dom_sf"/>
</dbReference>
<feature type="chain" id="PRO_5042983555" evidence="1">
    <location>
        <begin position="29"/>
        <end position="617"/>
    </location>
</feature>
<reference evidence="4" key="1">
    <citation type="submission" date="2023-05" db="EMBL/GenBank/DDBJ databases">
        <title>Metabolic capabilities are highly conserved among human nasal-associated Corynebacterium species in pangenomic analyses.</title>
        <authorList>
            <person name="Tran T.H."/>
            <person name="Roberts A.Q."/>
            <person name="Escapa I.F."/>
            <person name="Gao W."/>
            <person name="Conlan S."/>
            <person name="Kong H."/>
            <person name="Segre J.A."/>
            <person name="Kelly M.S."/>
            <person name="Lemon K.P."/>
        </authorList>
    </citation>
    <scope>NUCLEOTIDE SEQUENCE</scope>
    <source>
        <strain evidence="4">KPL2773</strain>
    </source>
</reference>
<keyword evidence="1" id="KW-0732">Signal</keyword>
<evidence type="ECO:0000259" key="3">
    <source>
        <dbReference type="Pfam" id="PF05223"/>
    </source>
</evidence>
<dbReference type="AlphaFoldDB" id="A0AAP4BPY2"/>
<proteinExistence type="predicted"/>
<evidence type="ECO:0000313" key="4">
    <source>
        <dbReference type="EMBL" id="MDK4306707.1"/>
    </source>
</evidence>
<dbReference type="InterPro" id="IPR050515">
    <property type="entry name" value="Beta-lactam/transpept"/>
</dbReference>
<accession>A0AAP4BPY2</accession>
<feature type="signal peptide" evidence="1">
    <location>
        <begin position="1"/>
        <end position="28"/>
    </location>
</feature>
<dbReference type="InterPro" id="IPR012338">
    <property type="entry name" value="Beta-lactam/transpept-like"/>
</dbReference>
<dbReference type="RefSeq" id="WP_284588831.1">
    <property type="nucleotide sequence ID" value="NZ_JASNUC010000004.1"/>
</dbReference>
<dbReference type="Gene3D" id="3.40.710.10">
    <property type="entry name" value="DD-peptidase/beta-lactamase superfamily"/>
    <property type="match status" value="1"/>
</dbReference>
<evidence type="ECO:0000256" key="1">
    <source>
        <dbReference type="SAM" id="SignalP"/>
    </source>
</evidence>
<dbReference type="GO" id="GO:0008658">
    <property type="term" value="F:penicillin binding"/>
    <property type="evidence" value="ECO:0007669"/>
    <property type="project" value="InterPro"/>
</dbReference>
<dbReference type="EMBL" id="JASNVH010000005">
    <property type="protein sequence ID" value="MDK4306707.1"/>
    <property type="molecule type" value="Genomic_DNA"/>
</dbReference>
<dbReference type="PROSITE" id="PS51257">
    <property type="entry name" value="PROKAR_LIPOPROTEIN"/>
    <property type="match status" value="1"/>
</dbReference>
<name>A0AAP4BPY2_9CORY</name>
<organism evidence="4 5">
    <name type="scientific">Corynebacterium pseudodiphtheriticum</name>
    <dbReference type="NCBI Taxonomy" id="37637"/>
    <lineage>
        <taxon>Bacteria</taxon>
        <taxon>Bacillati</taxon>
        <taxon>Actinomycetota</taxon>
        <taxon>Actinomycetes</taxon>
        <taxon>Mycobacteriales</taxon>
        <taxon>Corynebacteriaceae</taxon>
        <taxon>Corynebacterium</taxon>
    </lineage>
</organism>
<gene>
    <name evidence="4" type="ORF">QPX42_03960</name>
</gene>
<dbReference type="GO" id="GO:0005886">
    <property type="term" value="C:plasma membrane"/>
    <property type="evidence" value="ECO:0007669"/>
    <property type="project" value="TreeGrafter"/>
</dbReference>
<feature type="domain" description="Penicillin-binding protein transpeptidase" evidence="2">
    <location>
        <begin position="327"/>
        <end position="596"/>
    </location>
</feature>